<dbReference type="OrthoDB" id="10559765at2759"/>
<proteinExistence type="predicted"/>
<feature type="transmembrane region" description="Helical" evidence="1">
    <location>
        <begin position="56"/>
        <end position="76"/>
    </location>
</feature>
<dbReference type="AlphaFoldDB" id="A0A2G5F8L0"/>
<dbReference type="InParanoid" id="A0A2G5F8L0"/>
<organism evidence="2 3">
    <name type="scientific">Aquilegia coerulea</name>
    <name type="common">Rocky mountain columbine</name>
    <dbReference type="NCBI Taxonomy" id="218851"/>
    <lineage>
        <taxon>Eukaryota</taxon>
        <taxon>Viridiplantae</taxon>
        <taxon>Streptophyta</taxon>
        <taxon>Embryophyta</taxon>
        <taxon>Tracheophyta</taxon>
        <taxon>Spermatophyta</taxon>
        <taxon>Magnoliopsida</taxon>
        <taxon>Ranunculales</taxon>
        <taxon>Ranunculaceae</taxon>
        <taxon>Thalictroideae</taxon>
        <taxon>Aquilegia</taxon>
    </lineage>
</organism>
<gene>
    <name evidence="2" type="ORF">AQUCO_00100036v1</name>
</gene>
<keyword evidence="3" id="KW-1185">Reference proteome</keyword>
<dbReference type="EMBL" id="KZ305018">
    <property type="protein sequence ID" value="PIA64276.1"/>
    <property type="molecule type" value="Genomic_DNA"/>
</dbReference>
<sequence>MASSSSSGTLHFSPSNIFFVHMESSGFDCFCFTCWCSSFRDNILAKAIPPAFMLRLALSFLLCLLTVNASGVSLAFCVNIEGNSC</sequence>
<evidence type="ECO:0000313" key="2">
    <source>
        <dbReference type="EMBL" id="PIA64276.1"/>
    </source>
</evidence>
<dbReference type="Proteomes" id="UP000230069">
    <property type="component" value="Unassembled WGS sequence"/>
</dbReference>
<keyword evidence="1" id="KW-0472">Membrane</keyword>
<evidence type="ECO:0000313" key="3">
    <source>
        <dbReference type="Proteomes" id="UP000230069"/>
    </source>
</evidence>
<accession>A0A2G5F8L0</accession>
<name>A0A2G5F8L0_AQUCA</name>
<keyword evidence="1" id="KW-0812">Transmembrane</keyword>
<protein>
    <submittedName>
        <fullName evidence="2">Uncharacterized protein</fullName>
    </submittedName>
</protein>
<reference evidence="2 3" key="1">
    <citation type="submission" date="2017-09" db="EMBL/GenBank/DDBJ databases">
        <title>WGS assembly of Aquilegia coerulea Goldsmith.</title>
        <authorList>
            <person name="Hodges S."/>
            <person name="Kramer E."/>
            <person name="Nordborg M."/>
            <person name="Tomkins J."/>
            <person name="Borevitz J."/>
            <person name="Derieg N."/>
            <person name="Yan J."/>
            <person name="Mihaltcheva S."/>
            <person name="Hayes R.D."/>
            <person name="Rokhsar D."/>
        </authorList>
    </citation>
    <scope>NUCLEOTIDE SEQUENCE [LARGE SCALE GENOMIC DNA]</scope>
    <source>
        <strain evidence="3">cv. Goldsmith</strain>
    </source>
</reference>
<keyword evidence="1" id="KW-1133">Transmembrane helix</keyword>
<evidence type="ECO:0000256" key="1">
    <source>
        <dbReference type="SAM" id="Phobius"/>
    </source>
</evidence>